<keyword evidence="5" id="KW-0067">ATP-binding</keyword>
<feature type="transmembrane region" description="Helical" evidence="10">
    <location>
        <begin position="684"/>
        <end position="706"/>
    </location>
</feature>
<dbReference type="FunFam" id="3.40.50.300:FF:000218">
    <property type="entry name" value="Multidrug ABC transporter ATP-binding protein"/>
    <property type="match status" value="1"/>
</dbReference>
<evidence type="ECO:0000256" key="4">
    <source>
        <dbReference type="ARBA" id="ARBA00022741"/>
    </source>
</evidence>
<dbReference type="InterPro" id="IPR008942">
    <property type="entry name" value="ENTH_VHS"/>
</dbReference>
<keyword evidence="6 10" id="KW-1133">Transmembrane helix</keyword>
<feature type="region of interest" description="Disordered" evidence="9">
    <location>
        <begin position="274"/>
        <end position="343"/>
    </location>
</feature>
<dbReference type="GO" id="GO:0016887">
    <property type="term" value="F:ATP hydrolysis activity"/>
    <property type="evidence" value="ECO:0007669"/>
    <property type="project" value="InterPro"/>
</dbReference>
<dbReference type="InterPro" id="IPR027417">
    <property type="entry name" value="P-loop_NTPase"/>
</dbReference>
<dbReference type="GO" id="GO:0099122">
    <property type="term" value="F:RNA polymerase II C-terminal domain binding"/>
    <property type="evidence" value="ECO:0007669"/>
    <property type="project" value="InterPro"/>
</dbReference>
<evidence type="ECO:0000259" key="13">
    <source>
        <dbReference type="PROSITE" id="PS51391"/>
    </source>
</evidence>
<feature type="domain" description="ABC transmembrane type-1" evidence="12">
    <location>
        <begin position="462"/>
        <end position="749"/>
    </location>
</feature>
<feature type="transmembrane region" description="Helical" evidence="10">
    <location>
        <begin position="609"/>
        <end position="628"/>
    </location>
</feature>
<dbReference type="SUPFAM" id="SSF90123">
    <property type="entry name" value="ABC transporter transmembrane region"/>
    <property type="match status" value="1"/>
</dbReference>
<dbReference type="InterPro" id="IPR047883">
    <property type="entry name" value="Rtt103-like_CID"/>
</dbReference>
<feature type="coiled-coil region" evidence="8">
    <location>
        <begin position="247"/>
        <end position="274"/>
    </location>
</feature>
<evidence type="ECO:0000259" key="12">
    <source>
        <dbReference type="PROSITE" id="PS50929"/>
    </source>
</evidence>
<dbReference type="PROSITE" id="PS50929">
    <property type="entry name" value="ABC_TM1F"/>
    <property type="match status" value="1"/>
</dbReference>
<evidence type="ECO:0000256" key="10">
    <source>
        <dbReference type="SAM" id="Phobius"/>
    </source>
</evidence>
<feature type="domain" description="CID" evidence="13">
    <location>
        <begin position="1"/>
        <end position="133"/>
    </location>
</feature>
<dbReference type="SMART" id="SM00382">
    <property type="entry name" value="AAA"/>
    <property type="match status" value="1"/>
</dbReference>
<dbReference type="PANTHER" id="PTHR43394">
    <property type="entry name" value="ATP-DEPENDENT PERMEASE MDL1, MITOCHONDRIAL"/>
    <property type="match status" value="1"/>
</dbReference>
<dbReference type="GO" id="GO:0031124">
    <property type="term" value="P:mRNA 3'-end processing"/>
    <property type="evidence" value="ECO:0007669"/>
    <property type="project" value="InterPro"/>
</dbReference>
<feature type="transmembrane region" description="Helical" evidence="10">
    <location>
        <begin position="457"/>
        <end position="479"/>
    </location>
</feature>
<dbReference type="Proteomes" id="UP001302126">
    <property type="component" value="Unassembled WGS sequence"/>
</dbReference>
<dbReference type="AlphaFoldDB" id="A0AAN6WZU9"/>
<feature type="transmembrane region" description="Helical" evidence="10">
    <location>
        <begin position="586"/>
        <end position="603"/>
    </location>
</feature>
<evidence type="ECO:0000256" key="3">
    <source>
        <dbReference type="ARBA" id="ARBA00022692"/>
    </source>
</evidence>
<dbReference type="InterPro" id="IPR011527">
    <property type="entry name" value="ABC1_TM_dom"/>
</dbReference>
<dbReference type="CDD" id="cd17003">
    <property type="entry name" value="CID_Rtt103"/>
    <property type="match status" value="1"/>
</dbReference>
<comment type="similarity">
    <text evidence="2">Belongs to the ABC transporter superfamily. ABCB family. Mitochondrial peptide exporter (TC 3.A.1.212) subfamily.</text>
</comment>
<keyword evidence="4" id="KW-0547">Nucleotide-binding</keyword>
<evidence type="ECO:0000256" key="1">
    <source>
        <dbReference type="ARBA" id="ARBA00004141"/>
    </source>
</evidence>
<feature type="transmembrane region" description="Helical" evidence="10">
    <location>
        <begin position="499"/>
        <end position="520"/>
    </location>
</feature>
<evidence type="ECO:0000256" key="5">
    <source>
        <dbReference type="ARBA" id="ARBA00022840"/>
    </source>
</evidence>
<dbReference type="FunFam" id="1.20.1560.10:FF:000095">
    <property type="entry name" value="ABC multidrug transporter Mdr2"/>
    <property type="match status" value="1"/>
</dbReference>
<dbReference type="InterPro" id="IPR039421">
    <property type="entry name" value="Type_1_exporter"/>
</dbReference>
<feature type="compositionally biased region" description="Polar residues" evidence="9">
    <location>
        <begin position="275"/>
        <end position="286"/>
    </location>
</feature>
<evidence type="ECO:0000256" key="7">
    <source>
        <dbReference type="ARBA" id="ARBA00023136"/>
    </source>
</evidence>
<keyword evidence="3 10" id="KW-0812">Transmembrane</keyword>
<feature type="domain" description="ABC transporter" evidence="11">
    <location>
        <begin position="782"/>
        <end position="1019"/>
    </location>
</feature>
<dbReference type="Gene3D" id="1.20.1560.10">
    <property type="entry name" value="ABC transporter type 1, transmembrane domain"/>
    <property type="match status" value="2"/>
</dbReference>
<comment type="subcellular location">
    <subcellularLocation>
        <location evidence="1">Membrane</location>
        <topology evidence="1">Multi-pass membrane protein</topology>
    </subcellularLocation>
</comment>
<comment type="caution">
    <text evidence="14">The sequence shown here is derived from an EMBL/GenBank/DDBJ whole genome shotgun (WGS) entry which is preliminary data.</text>
</comment>
<gene>
    <name evidence="14" type="ORF">QBC35DRAFT_512510</name>
</gene>
<dbReference type="InterPro" id="IPR006569">
    <property type="entry name" value="CID_dom"/>
</dbReference>
<evidence type="ECO:0000313" key="15">
    <source>
        <dbReference type="Proteomes" id="UP001302126"/>
    </source>
</evidence>
<evidence type="ECO:0000256" key="6">
    <source>
        <dbReference type="ARBA" id="ARBA00022989"/>
    </source>
</evidence>
<evidence type="ECO:0000259" key="11">
    <source>
        <dbReference type="PROSITE" id="PS50893"/>
    </source>
</evidence>
<dbReference type="PROSITE" id="PS50893">
    <property type="entry name" value="ABC_TRANSPORTER_2"/>
    <property type="match status" value="1"/>
</dbReference>
<dbReference type="InterPro" id="IPR036640">
    <property type="entry name" value="ABC1_TM_sf"/>
</dbReference>
<dbReference type="CDD" id="cd18573">
    <property type="entry name" value="ABC_6TM_ABCB10_like"/>
    <property type="match status" value="1"/>
</dbReference>
<protein>
    <submittedName>
        <fullName evidence="14">ATP-dependent permease MDL1</fullName>
    </submittedName>
</protein>
<dbReference type="InterPro" id="IPR003439">
    <property type="entry name" value="ABC_transporter-like_ATP-bd"/>
</dbReference>
<dbReference type="SMART" id="SM00582">
    <property type="entry name" value="RPR"/>
    <property type="match status" value="1"/>
</dbReference>
<reference evidence="14" key="2">
    <citation type="submission" date="2023-05" db="EMBL/GenBank/DDBJ databases">
        <authorList>
            <consortium name="Lawrence Berkeley National Laboratory"/>
            <person name="Steindorff A."/>
            <person name="Hensen N."/>
            <person name="Bonometti L."/>
            <person name="Westerberg I."/>
            <person name="Brannstrom I.O."/>
            <person name="Guillou S."/>
            <person name="Cros-Aarteil S."/>
            <person name="Calhoun S."/>
            <person name="Haridas S."/>
            <person name="Kuo A."/>
            <person name="Mondo S."/>
            <person name="Pangilinan J."/>
            <person name="Riley R."/>
            <person name="Labutti K."/>
            <person name="Andreopoulos B."/>
            <person name="Lipzen A."/>
            <person name="Chen C."/>
            <person name="Yanf M."/>
            <person name="Daum C."/>
            <person name="Ng V."/>
            <person name="Clum A."/>
            <person name="Ohm R."/>
            <person name="Martin F."/>
            <person name="Silar P."/>
            <person name="Natvig D."/>
            <person name="Lalanne C."/>
            <person name="Gautier V."/>
            <person name="Ament-Velasquez S.L."/>
            <person name="Kruys A."/>
            <person name="Hutchinson M.I."/>
            <person name="Powell A.J."/>
            <person name="Barry K."/>
            <person name="Miller A.N."/>
            <person name="Grigoriev I.V."/>
            <person name="Debuchy R."/>
            <person name="Gladieux P."/>
            <person name="Thoren M.H."/>
            <person name="Johannesson H."/>
        </authorList>
    </citation>
    <scope>NUCLEOTIDE SEQUENCE</scope>
    <source>
        <strain evidence="14">PSN309</strain>
    </source>
</reference>
<dbReference type="PROSITE" id="PS51391">
    <property type="entry name" value="CID"/>
    <property type="match status" value="1"/>
</dbReference>
<dbReference type="Gene3D" id="1.25.40.90">
    <property type="match status" value="1"/>
</dbReference>
<dbReference type="Pfam" id="PF00005">
    <property type="entry name" value="ABC_tran"/>
    <property type="match status" value="1"/>
</dbReference>
<name>A0AAN6WZU9_9PEZI</name>
<dbReference type="CDD" id="cd03249">
    <property type="entry name" value="ABC_MTABC3_MDL1_MDL2"/>
    <property type="match status" value="1"/>
</dbReference>
<evidence type="ECO:0000256" key="9">
    <source>
        <dbReference type="SAM" id="MobiDB-lite"/>
    </source>
</evidence>
<dbReference type="EMBL" id="MU864359">
    <property type="protein sequence ID" value="KAK4191374.1"/>
    <property type="molecule type" value="Genomic_DNA"/>
</dbReference>
<dbReference type="GO" id="GO:0005743">
    <property type="term" value="C:mitochondrial inner membrane"/>
    <property type="evidence" value="ECO:0007669"/>
    <property type="project" value="TreeGrafter"/>
</dbReference>
<feature type="compositionally biased region" description="Acidic residues" evidence="9">
    <location>
        <begin position="1038"/>
        <end position="1066"/>
    </location>
</feature>
<feature type="transmembrane region" description="Helical" evidence="10">
    <location>
        <begin position="726"/>
        <end position="747"/>
    </location>
</feature>
<keyword evidence="7 10" id="KW-0472">Membrane</keyword>
<dbReference type="PROSITE" id="PS00211">
    <property type="entry name" value="ABC_TRANSPORTER_1"/>
    <property type="match status" value="1"/>
</dbReference>
<dbReference type="Gene3D" id="3.40.50.300">
    <property type="entry name" value="P-loop containing nucleotide triphosphate hydrolases"/>
    <property type="match status" value="1"/>
</dbReference>
<dbReference type="SUPFAM" id="SSF52540">
    <property type="entry name" value="P-loop containing nucleoside triphosphate hydrolases"/>
    <property type="match status" value="1"/>
</dbReference>
<proteinExistence type="inferred from homology"/>
<dbReference type="Pfam" id="PF00664">
    <property type="entry name" value="ABC_membrane"/>
    <property type="match status" value="1"/>
</dbReference>
<keyword evidence="15" id="KW-1185">Reference proteome</keyword>
<reference evidence="14" key="1">
    <citation type="journal article" date="2023" name="Mol. Phylogenet. Evol.">
        <title>Genome-scale phylogeny and comparative genomics of the fungal order Sordariales.</title>
        <authorList>
            <person name="Hensen N."/>
            <person name="Bonometti L."/>
            <person name="Westerberg I."/>
            <person name="Brannstrom I.O."/>
            <person name="Guillou S."/>
            <person name="Cros-Aarteil S."/>
            <person name="Calhoun S."/>
            <person name="Haridas S."/>
            <person name="Kuo A."/>
            <person name="Mondo S."/>
            <person name="Pangilinan J."/>
            <person name="Riley R."/>
            <person name="LaButti K."/>
            <person name="Andreopoulos B."/>
            <person name="Lipzen A."/>
            <person name="Chen C."/>
            <person name="Yan M."/>
            <person name="Daum C."/>
            <person name="Ng V."/>
            <person name="Clum A."/>
            <person name="Steindorff A."/>
            <person name="Ohm R.A."/>
            <person name="Martin F."/>
            <person name="Silar P."/>
            <person name="Natvig D.O."/>
            <person name="Lalanne C."/>
            <person name="Gautier V."/>
            <person name="Ament-Velasquez S.L."/>
            <person name="Kruys A."/>
            <person name="Hutchinson M.I."/>
            <person name="Powell A.J."/>
            <person name="Barry K."/>
            <person name="Miller A.N."/>
            <person name="Grigoriev I.V."/>
            <person name="Debuchy R."/>
            <person name="Gladieux P."/>
            <person name="Hiltunen Thoren M."/>
            <person name="Johannesson H."/>
        </authorList>
    </citation>
    <scope>NUCLEOTIDE SEQUENCE</scope>
    <source>
        <strain evidence="14">PSN309</strain>
    </source>
</reference>
<evidence type="ECO:0000256" key="8">
    <source>
        <dbReference type="SAM" id="Coils"/>
    </source>
</evidence>
<dbReference type="GO" id="GO:0090374">
    <property type="term" value="P:oligopeptide export from mitochondrion"/>
    <property type="evidence" value="ECO:0007669"/>
    <property type="project" value="TreeGrafter"/>
</dbReference>
<dbReference type="GO" id="GO:0015421">
    <property type="term" value="F:ABC-type oligopeptide transporter activity"/>
    <property type="evidence" value="ECO:0007669"/>
    <property type="project" value="TreeGrafter"/>
</dbReference>
<dbReference type="Pfam" id="PF04818">
    <property type="entry name" value="CID"/>
    <property type="match status" value="1"/>
</dbReference>
<evidence type="ECO:0000313" key="14">
    <source>
        <dbReference type="EMBL" id="KAK4191374.1"/>
    </source>
</evidence>
<sequence>MAYTDDAVLSKLSALNETHESIATTAQWIMFHRRHASQTVRLWLTKLKDLPSAKRLNMIYLANEVTQQSKARHKEDFLNAFAPFIADATSVAYKGAQNDVQNKLRRVVDVWRERSIFDKETLQSLYDKLEEIDRSRPSSTVGGFGGASFGAAGPPVPPEFAPMVRFHQDIIRSATPMKTALATAQSEHKKLTESTAPLPALPLQAARLNGLLKVLANAEGAVAESLNKRREMIRSLEHFLAIHQTALKEEEQHMKDLSGRRTEIERRKNEVEATIISSQATNNQEQGGPGDRTSTEPERPQFEALTPPTHSDAEDFYQGSSDAHNGGHDVQAAPAQQPTFPSSAPGIEMLSHLASQFQAVPVGVNGSQKKRKLAVDDFPDLGGDDGIDADVQEMLKKEQKQEADQHLKAHGFQRSAKAAKAAHVNMSARLSKEGKGQEGKPGWAEVWRLIKIARPELRWLGVAFVLLLISSSVTMSIPFSVGRILDLSTKENPEEVRLFGFTLTQFFVGLAAVLTIGATANFGRIILLRIVGERVVSRLRTQLYRRTYVQDAEFFDANRVGDLISRLNSDTVIVGKSITQNVSDGLRSLVSGAAGFVAMAWLSPKLTSIILVMVPPIALGAVVYGRTIRNLSRQIQKNVGTLMKIAEERLGNIKTSQAFVGEVQEMNRYSKQVRKIFALGRRDAVVSGTFFASTSWAGNMTILAMLIVGGNLVRSGAMTLGDLTSFMMYTVFAGSSLFGVSGFYSELMKGVGAASRLFELQDRKPTIHQTVGTKVISAQGPIKFSNVQFAYPTRPAVPIFNGLDFEIPSGSNVCIVGPSGGGKSTVASLLLRFYNPTSGSITINGVDISKMNVKSLRRRIGMVAQEPVLFSGTVAENIAYGRPKAARWEIIAAAQKANCGFISDFPDGLETQVGARGAQLSGGQKQRIAIARALLKDPDILLLDEATSALDAESETLVNQALANLLKGRSTTISIAHRLSTIKRSDKIIVLSSEGTVAEIGSYTELSSNPSSAFSKLMEWQMSGGDAPPAASSPRITEEEEIEEDLEQEDEDEDVSVVEEVEERKR</sequence>
<accession>A0AAN6WZU9</accession>
<feature type="region of interest" description="Disordered" evidence="9">
    <location>
        <begin position="1021"/>
        <end position="1066"/>
    </location>
</feature>
<keyword evidence="8" id="KW-0175">Coiled coil</keyword>
<dbReference type="FunFam" id="1.25.40.90:FF:000030">
    <property type="entry name" value="DUF618 domain protein"/>
    <property type="match status" value="1"/>
</dbReference>
<dbReference type="PANTHER" id="PTHR43394:SF1">
    <property type="entry name" value="ATP-BINDING CASSETTE SUB-FAMILY B MEMBER 10, MITOCHONDRIAL"/>
    <property type="match status" value="1"/>
</dbReference>
<dbReference type="InterPro" id="IPR003593">
    <property type="entry name" value="AAA+_ATPase"/>
</dbReference>
<dbReference type="SUPFAM" id="SSF48464">
    <property type="entry name" value="ENTH/VHS domain"/>
    <property type="match status" value="1"/>
</dbReference>
<dbReference type="GO" id="GO:0005524">
    <property type="term" value="F:ATP binding"/>
    <property type="evidence" value="ECO:0007669"/>
    <property type="project" value="UniProtKB-KW"/>
</dbReference>
<organism evidence="14 15">
    <name type="scientific">Podospora australis</name>
    <dbReference type="NCBI Taxonomy" id="1536484"/>
    <lineage>
        <taxon>Eukaryota</taxon>
        <taxon>Fungi</taxon>
        <taxon>Dikarya</taxon>
        <taxon>Ascomycota</taxon>
        <taxon>Pezizomycotina</taxon>
        <taxon>Sordariomycetes</taxon>
        <taxon>Sordariomycetidae</taxon>
        <taxon>Sordariales</taxon>
        <taxon>Podosporaceae</taxon>
        <taxon>Podospora</taxon>
    </lineage>
</organism>
<evidence type="ECO:0000256" key="2">
    <source>
        <dbReference type="ARBA" id="ARBA00005580"/>
    </source>
</evidence>
<dbReference type="InterPro" id="IPR017871">
    <property type="entry name" value="ABC_transporter-like_CS"/>
</dbReference>